<feature type="domain" description="Amidohydrolase 3" evidence="3">
    <location>
        <begin position="58"/>
        <end position="263"/>
    </location>
</feature>
<dbReference type="InterPro" id="IPR011059">
    <property type="entry name" value="Metal-dep_hydrolase_composite"/>
</dbReference>
<dbReference type="GO" id="GO:0016811">
    <property type="term" value="F:hydrolase activity, acting on carbon-nitrogen (but not peptide) bonds, in linear amides"/>
    <property type="evidence" value="ECO:0007669"/>
    <property type="project" value="InterPro"/>
</dbReference>
<dbReference type="InterPro" id="IPR013108">
    <property type="entry name" value="Amidohydro_3"/>
</dbReference>
<dbReference type="Gene3D" id="3.30.1490.130">
    <property type="entry name" value="D-aminoacylase. Domain 3"/>
    <property type="match status" value="1"/>
</dbReference>
<evidence type="ECO:0000256" key="1">
    <source>
        <dbReference type="ARBA" id="ARBA00001947"/>
    </source>
</evidence>
<evidence type="ECO:0000259" key="2">
    <source>
        <dbReference type="Pfam" id="PF01979"/>
    </source>
</evidence>
<comment type="cofactor">
    <cofactor evidence="1">
        <name>Zn(2+)</name>
        <dbReference type="ChEBI" id="CHEBI:29105"/>
    </cofactor>
</comment>
<reference evidence="4" key="1">
    <citation type="journal article" date="2021" name="Microorganisms">
        <title>Phylogenomic Reconstruction and Metabolic Potential of the Genus Aminobacter.</title>
        <authorList>
            <person name="Artuso I."/>
            <person name="Turrini P."/>
            <person name="Pirolo M."/>
            <person name="Lugli G.A."/>
            <person name="Ventura M."/>
            <person name="Visca P."/>
        </authorList>
    </citation>
    <scope>NUCLEOTIDE SEQUENCE</scope>
    <source>
        <strain evidence="4">LMG 26462</strain>
    </source>
</reference>
<dbReference type="NCBIfam" id="NF006560">
    <property type="entry name" value="PRK09061.1"/>
    <property type="match status" value="1"/>
</dbReference>
<dbReference type="AlphaFoldDB" id="A0A9X1D5C7"/>
<evidence type="ECO:0000313" key="4">
    <source>
        <dbReference type="EMBL" id="MBT1155523.1"/>
    </source>
</evidence>
<dbReference type="InterPro" id="IPR032466">
    <property type="entry name" value="Metal_Hydrolase"/>
</dbReference>
<proteinExistence type="predicted"/>
<dbReference type="InterPro" id="IPR006680">
    <property type="entry name" value="Amidohydro-rel"/>
</dbReference>
<dbReference type="Proteomes" id="UP001138921">
    <property type="component" value="Unassembled WGS sequence"/>
</dbReference>
<dbReference type="Pfam" id="PF01979">
    <property type="entry name" value="Amidohydro_1"/>
    <property type="match status" value="1"/>
</dbReference>
<gene>
    <name evidence="4" type="ORF">J1C56_07940</name>
</gene>
<sequence>MPFLARSAALPKGSSMHDILIKGGRVVDPETGRDEITDIAISGDKIAAIGAGLGPAHKVVDAEGLIVAPGFIDLHAHGQSVPADRMQAFDGVTTALELEVGALPVGGWYGAQANTARLLNYGTASAWVFARKAVMIGLELKSGEAPITVMGRGFDDPRWSTDAATEAQANEIVALTRKGIEEGALGIGIPAGYAPGAGAKEMSLICDLAAETDTPTYTHIAQMSNIDPKSSIEAYVTLIGLAGATGAHMHICHLNSTSLQDVERAAAIIARAQAQGLRITTEAYPYGTGSTVVSAGFFVDPAFSARTGTGYDAIELVTTHRRLDGIDDLKQVRQADPSALVLWHFLDTEDNPRHRALLDVSVMYPGGAIASDAMPWSQPDGTPYEGNEWPLGPDKTAHPRSSGTFTRFLRQWVRERDAIPLVEAIAKCTLIPARIVESCAPLFQRKGRLQPGCDADIVAFDLATIADRATFAEMNLPAEGMRHVLVNGQVVISDGVLDRAAAPGRPIRRGDA</sequence>
<evidence type="ECO:0000259" key="3">
    <source>
        <dbReference type="Pfam" id="PF07969"/>
    </source>
</evidence>
<organism evidence="4 5">
    <name type="scientific">Aminobacter anthyllidis</name>
    <dbReference type="NCBI Taxonomy" id="1035067"/>
    <lineage>
        <taxon>Bacteria</taxon>
        <taxon>Pseudomonadati</taxon>
        <taxon>Pseudomonadota</taxon>
        <taxon>Alphaproteobacteria</taxon>
        <taxon>Hyphomicrobiales</taxon>
        <taxon>Phyllobacteriaceae</taxon>
        <taxon>Aminobacter</taxon>
    </lineage>
</organism>
<dbReference type="SUPFAM" id="SSF51338">
    <property type="entry name" value="Composite domain of metallo-dependent hydrolases"/>
    <property type="match status" value="1"/>
</dbReference>
<dbReference type="SUPFAM" id="SSF51556">
    <property type="entry name" value="Metallo-dependent hydrolases"/>
    <property type="match status" value="1"/>
</dbReference>
<feature type="domain" description="Amidohydrolase-related" evidence="2">
    <location>
        <begin position="406"/>
        <end position="491"/>
    </location>
</feature>
<dbReference type="Gene3D" id="3.20.20.140">
    <property type="entry name" value="Metal-dependent hydrolases"/>
    <property type="match status" value="1"/>
</dbReference>
<dbReference type="Pfam" id="PF07969">
    <property type="entry name" value="Amidohydro_3"/>
    <property type="match status" value="1"/>
</dbReference>
<keyword evidence="5" id="KW-1185">Reference proteome</keyword>
<reference evidence="4" key="2">
    <citation type="submission" date="2021-03" db="EMBL/GenBank/DDBJ databases">
        <authorList>
            <person name="Artuso I."/>
            <person name="Turrini P."/>
            <person name="Pirolo M."/>
            <person name="Lugli G.A."/>
            <person name="Ventura M."/>
            <person name="Visca P."/>
        </authorList>
    </citation>
    <scope>NUCLEOTIDE SEQUENCE</scope>
    <source>
        <strain evidence="4">LMG 26462</strain>
    </source>
</reference>
<dbReference type="Gene3D" id="2.30.40.10">
    <property type="entry name" value="Urease, subunit C, domain 1"/>
    <property type="match status" value="1"/>
</dbReference>
<dbReference type="EMBL" id="JAFLWW010000002">
    <property type="protein sequence ID" value="MBT1155523.1"/>
    <property type="molecule type" value="Genomic_DNA"/>
</dbReference>
<dbReference type="PANTHER" id="PTHR11647">
    <property type="entry name" value="HYDRANTOINASE/DIHYDROPYRIMIDINASE FAMILY MEMBER"/>
    <property type="match status" value="1"/>
</dbReference>
<protein>
    <submittedName>
        <fullName evidence="4">Amidohydrolase family protein</fullName>
    </submittedName>
</protein>
<dbReference type="InterPro" id="IPR050378">
    <property type="entry name" value="Metallo-dep_Hydrolases_sf"/>
</dbReference>
<dbReference type="InterPro" id="IPR023100">
    <property type="entry name" value="D-aminoacylase_insert_dom_sf"/>
</dbReference>
<evidence type="ECO:0000313" key="5">
    <source>
        <dbReference type="Proteomes" id="UP001138921"/>
    </source>
</evidence>
<comment type="caution">
    <text evidence="4">The sequence shown here is derived from an EMBL/GenBank/DDBJ whole genome shotgun (WGS) entry which is preliminary data.</text>
</comment>
<accession>A0A9X1D5C7</accession>
<name>A0A9X1D5C7_9HYPH</name>
<dbReference type="PANTHER" id="PTHR11647:SF1">
    <property type="entry name" value="COLLAPSIN RESPONSE MEDIATOR PROTEIN"/>
    <property type="match status" value="1"/>
</dbReference>